<dbReference type="RefSeq" id="XP_043047128.1">
    <property type="nucleotide sequence ID" value="XM_043193709.1"/>
</dbReference>
<organism evidence="1 2">
    <name type="scientific">Scheffersomyces spartinae</name>
    <dbReference type="NCBI Taxonomy" id="45513"/>
    <lineage>
        <taxon>Eukaryota</taxon>
        <taxon>Fungi</taxon>
        <taxon>Dikarya</taxon>
        <taxon>Ascomycota</taxon>
        <taxon>Saccharomycotina</taxon>
        <taxon>Pichiomycetes</taxon>
        <taxon>Debaryomycetaceae</taxon>
        <taxon>Scheffersomyces</taxon>
    </lineage>
</organism>
<dbReference type="InterPro" id="IPR011990">
    <property type="entry name" value="TPR-like_helical_dom_sf"/>
</dbReference>
<reference evidence="1" key="1">
    <citation type="submission" date="2021-03" db="EMBL/GenBank/DDBJ databases">
        <authorList>
            <person name="Palmer J.M."/>
        </authorList>
    </citation>
    <scope>NUCLEOTIDE SEQUENCE</scope>
    <source>
        <strain evidence="1">ARV_011</strain>
    </source>
</reference>
<dbReference type="AlphaFoldDB" id="A0A9P8AGG8"/>
<dbReference type="GeneID" id="66116343"/>
<sequence length="543" mass="63505">MWKPVQSLISCLRSRNHLPNLYPYIQSHKTLGSIRPSEYSIRLETIKKNYIQPDLISYARFVKRLYPSSGSTSVDHDELYDAYRALPEPRPYHLRPQDVNTFIDVFLERRDFVKPNQLDGYLLKSPKKLVRLFEAMMRVRHNYIAQTKAILSEFQQYDLALTAAEKTRFLYYYFYKDKKQVVDRITEAKEQYKNAKSTLDYNEFNIKVTNALLKDEKQIDIETINMLLFHSSRHNQEDVIELLVGSIEKNHKSNDKDKYVPNNETFKRLLDHYGQQAVNPGQFSRWISTLVSSGATIDIHVVNSIIKGLLNIGELSLAEDLLTQVFVLRDNKTSGNHEDVQVDKQLSYDDVKKYKMLISQVNDNQFQIYPSCSTFMPFIEYYCNTPGVHNSFSKVWYLMDLMHNEYNLPVRTRSFIHIFGRFGKVHNDWELQEFNLLLTKLLDLHQDTNNNRFLKLSGQLNVQVVNAFLQALSSLEDEVTKEYTASILEEQEGYFNLLRASKEFHSRGRSSTKGYITKQATIVHSNLLRNVLMRAKAIALRQE</sequence>
<name>A0A9P8AGG8_9ASCO</name>
<keyword evidence="2" id="KW-1185">Reference proteome</keyword>
<evidence type="ECO:0000313" key="1">
    <source>
        <dbReference type="EMBL" id="KAG7191576.1"/>
    </source>
</evidence>
<evidence type="ECO:0000313" key="2">
    <source>
        <dbReference type="Proteomes" id="UP000790833"/>
    </source>
</evidence>
<comment type="caution">
    <text evidence="1">The sequence shown here is derived from an EMBL/GenBank/DDBJ whole genome shotgun (WGS) entry which is preliminary data.</text>
</comment>
<gene>
    <name evidence="1" type="ORF">KQ657_002969</name>
</gene>
<proteinExistence type="predicted"/>
<accession>A0A9P8AGG8</accession>
<dbReference type="EMBL" id="JAHMUF010000026">
    <property type="protein sequence ID" value="KAG7191576.1"/>
    <property type="molecule type" value="Genomic_DNA"/>
</dbReference>
<dbReference type="Gene3D" id="1.25.40.10">
    <property type="entry name" value="Tetratricopeptide repeat domain"/>
    <property type="match status" value="1"/>
</dbReference>
<dbReference type="OrthoDB" id="4017550at2759"/>
<dbReference type="Proteomes" id="UP000790833">
    <property type="component" value="Unassembled WGS sequence"/>
</dbReference>
<protein>
    <submittedName>
        <fullName evidence="1">Uncharacterized protein</fullName>
    </submittedName>
</protein>